<proteinExistence type="predicted"/>
<feature type="region of interest" description="Disordered" evidence="1">
    <location>
        <begin position="125"/>
        <end position="161"/>
    </location>
</feature>
<evidence type="ECO:0000313" key="3">
    <source>
        <dbReference type="Proteomes" id="UP000308197"/>
    </source>
</evidence>
<dbReference type="AlphaFoldDB" id="A0A5C3PEP2"/>
<dbReference type="Proteomes" id="UP000308197">
    <property type="component" value="Unassembled WGS sequence"/>
</dbReference>
<protein>
    <submittedName>
        <fullName evidence="2">Uncharacterized protein</fullName>
    </submittedName>
</protein>
<accession>A0A5C3PEP2</accession>
<gene>
    <name evidence="2" type="ORF">K466DRAFT_128493</name>
</gene>
<sequence>MSGPTQARIHTPVQGQQRPYLAQRACGVRTPSVAHCGAHNSLRLAAHHRCCCALSPRALRLRPARHQSVPPAHLVWTISLIHNGGEYWVLTSAQGRTRGSHHGIRVTTPPRRPQVHPKVLTTTHNRYSPTEAPRRGGAALGDGGNSIDRPPAAGRLAASKDGSSVLGRAVGMGVLSCGGRGGCGGATLVASRHPCELPRPRVLGRPISVSARRHSSR</sequence>
<reference evidence="2 3" key="1">
    <citation type="journal article" date="2019" name="Nat. Ecol. Evol.">
        <title>Megaphylogeny resolves global patterns of mushroom evolution.</title>
        <authorList>
            <person name="Varga T."/>
            <person name="Krizsan K."/>
            <person name="Foldi C."/>
            <person name="Dima B."/>
            <person name="Sanchez-Garcia M."/>
            <person name="Sanchez-Ramirez S."/>
            <person name="Szollosi G.J."/>
            <person name="Szarkandi J.G."/>
            <person name="Papp V."/>
            <person name="Albert L."/>
            <person name="Andreopoulos W."/>
            <person name="Angelini C."/>
            <person name="Antonin V."/>
            <person name="Barry K.W."/>
            <person name="Bougher N.L."/>
            <person name="Buchanan P."/>
            <person name="Buyck B."/>
            <person name="Bense V."/>
            <person name="Catcheside P."/>
            <person name="Chovatia M."/>
            <person name="Cooper J."/>
            <person name="Damon W."/>
            <person name="Desjardin D."/>
            <person name="Finy P."/>
            <person name="Geml J."/>
            <person name="Haridas S."/>
            <person name="Hughes K."/>
            <person name="Justo A."/>
            <person name="Karasinski D."/>
            <person name="Kautmanova I."/>
            <person name="Kiss B."/>
            <person name="Kocsube S."/>
            <person name="Kotiranta H."/>
            <person name="LaButti K.M."/>
            <person name="Lechner B.E."/>
            <person name="Liimatainen K."/>
            <person name="Lipzen A."/>
            <person name="Lukacs Z."/>
            <person name="Mihaltcheva S."/>
            <person name="Morgado L.N."/>
            <person name="Niskanen T."/>
            <person name="Noordeloos M.E."/>
            <person name="Ohm R.A."/>
            <person name="Ortiz-Santana B."/>
            <person name="Ovrebo C."/>
            <person name="Racz N."/>
            <person name="Riley R."/>
            <person name="Savchenko A."/>
            <person name="Shiryaev A."/>
            <person name="Soop K."/>
            <person name="Spirin V."/>
            <person name="Szebenyi C."/>
            <person name="Tomsovsky M."/>
            <person name="Tulloss R.E."/>
            <person name="Uehling J."/>
            <person name="Grigoriev I.V."/>
            <person name="Vagvolgyi C."/>
            <person name="Papp T."/>
            <person name="Martin F.M."/>
            <person name="Miettinen O."/>
            <person name="Hibbett D.S."/>
            <person name="Nagy L.G."/>
        </authorList>
    </citation>
    <scope>NUCLEOTIDE SEQUENCE [LARGE SCALE GENOMIC DNA]</scope>
    <source>
        <strain evidence="2 3">HHB13444</strain>
    </source>
</reference>
<dbReference type="EMBL" id="ML211170">
    <property type="protein sequence ID" value="TFK87068.1"/>
    <property type="molecule type" value="Genomic_DNA"/>
</dbReference>
<keyword evidence="3" id="KW-1185">Reference proteome</keyword>
<evidence type="ECO:0000256" key="1">
    <source>
        <dbReference type="SAM" id="MobiDB-lite"/>
    </source>
</evidence>
<name>A0A5C3PEP2_9APHY</name>
<organism evidence="2 3">
    <name type="scientific">Polyporus arcularius HHB13444</name>
    <dbReference type="NCBI Taxonomy" id="1314778"/>
    <lineage>
        <taxon>Eukaryota</taxon>
        <taxon>Fungi</taxon>
        <taxon>Dikarya</taxon>
        <taxon>Basidiomycota</taxon>
        <taxon>Agaricomycotina</taxon>
        <taxon>Agaricomycetes</taxon>
        <taxon>Polyporales</taxon>
        <taxon>Polyporaceae</taxon>
        <taxon>Polyporus</taxon>
    </lineage>
</organism>
<dbReference type="InParanoid" id="A0A5C3PEP2"/>
<evidence type="ECO:0000313" key="2">
    <source>
        <dbReference type="EMBL" id="TFK87068.1"/>
    </source>
</evidence>